<dbReference type="EMBL" id="CDMY01000628">
    <property type="protein sequence ID" value="CEM27113.1"/>
    <property type="molecule type" value="Genomic_DNA"/>
</dbReference>
<evidence type="ECO:0000313" key="1">
    <source>
        <dbReference type="EMBL" id="CEM27113.1"/>
    </source>
</evidence>
<evidence type="ECO:0000313" key="2">
    <source>
        <dbReference type="Proteomes" id="UP000041254"/>
    </source>
</evidence>
<proteinExistence type="predicted"/>
<dbReference type="VEuPathDB" id="CryptoDB:Vbra_17428"/>
<dbReference type="AlphaFoldDB" id="A0A0G4GCW6"/>
<organism evidence="1 2">
    <name type="scientific">Vitrella brassicaformis (strain CCMP3155)</name>
    <dbReference type="NCBI Taxonomy" id="1169540"/>
    <lineage>
        <taxon>Eukaryota</taxon>
        <taxon>Sar</taxon>
        <taxon>Alveolata</taxon>
        <taxon>Colpodellida</taxon>
        <taxon>Vitrellaceae</taxon>
        <taxon>Vitrella</taxon>
    </lineage>
</organism>
<protein>
    <submittedName>
        <fullName evidence="1">Uncharacterized protein</fullName>
    </submittedName>
</protein>
<sequence length="184" mass="20759">MCDGFNDFNDFNAVGDARAHVARERASPPRDPVRPGALRVQLQQRRVLIRWVKWEVLERLEILYGETRYEQIAKSLFEYPKETAKLILKEATKRAEKVKNSQENDGKKLAAGKWVGKAFSAPGNLVGLKPAELDMRELPPQMESFMGAMLRASYCAQMGLVGWCCTPCRELSATRDPDANKSKS</sequence>
<gene>
    <name evidence="1" type="ORF">Vbra_17428</name>
</gene>
<accession>A0A0G4GCW6</accession>
<dbReference type="Proteomes" id="UP000041254">
    <property type="component" value="Unassembled WGS sequence"/>
</dbReference>
<name>A0A0G4GCW6_VITBC</name>
<keyword evidence="2" id="KW-1185">Reference proteome</keyword>
<reference evidence="1 2" key="1">
    <citation type="submission" date="2014-11" db="EMBL/GenBank/DDBJ databases">
        <authorList>
            <person name="Zhu J."/>
            <person name="Qi W."/>
            <person name="Song R."/>
        </authorList>
    </citation>
    <scope>NUCLEOTIDE SEQUENCE [LARGE SCALE GENOMIC DNA]</scope>
</reference>
<dbReference type="InParanoid" id="A0A0G4GCW6"/>